<gene>
    <name evidence="3" type="ORF">FQU76_17280</name>
</gene>
<evidence type="ECO:0000313" key="4">
    <source>
        <dbReference type="Proteomes" id="UP000320580"/>
    </source>
</evidence>
<keyword evidence="1" id="KW-0732">Signal</keyword>
<organism evidence="3 4">
    <name type="scientific">Streptomyces qinzhouensis</name>
    <dbReference type="NCBI Taxonomy" id="2599401"/>
    <lineage>
        <taxon>Bacteria</taxon>
        <taxon>Bacillati</taxon>
        <taxon>Actinomycetota</taxon>
        <taxon>Actinomycetes</taxon>
        <taxon>Kitasatosporales</taxon>
        <taxon>Streptomycetaceae</taxon>
        <taxon>Streptomyces</taxon>
    </lineage>
</organism>
<evidence type="ECO:0000259" key="2">
    <source>
        <dbReference type="Pfam" id="PF24837"/>
    </source>
</evidence>
<dbReference type="OrthoDB" id="3393679at2"/>
<keyword evidence="4" id="KW-1185">Reference proteome</keyword>
<evidence type="ECO:0000313" key="3">
    <source>
        <dbReference type="EMBL" id="QDY77968.1"/>
    </source>
</evidence>
<feature type="domain" description="AMIN-like" evidence="2">
    <location>
        <begin position="52"/>
        <end position="180"/>
    </location>
</feature>
<dbReference type="InterPro" id="IPR056303">
    <property type="entry name" value="AMIN-like"/>
</dbReference>
<sequence>MRRLTTLATALVIASGGLMGTAGAAPVSAEAVCSAVWGSGPKAAPEQRAVPLRNIRTGRHACYDRMVFDITGATSVTGFHVQYVNEFRQDFTGDPIPVAGGAVLEIVVRAPSYDGNMNPTYPGVGKKPLPGVNVAGYQTFRDHKFGTSWEGQTQVGLGVRARLPFQVTRTNNQVIVDVAHSW</sequence>
<dbReference type="Proteomes" id="UP000320580">
    <property type="component" value="Chromosome"/>
</dbReference>
<protein>
    <recommendedName>
        <fullName evidence="2">AMIN-like domain-containing protein</fullName>
    </recommendedName>
</protein>
<dbReference type="AlphaFoldDB" id="A0A5B8IH71"/>
<feature type="chain" id="PRO_5023107442" description="AMIN-like domain-containing protein" evidence="1">
    <location>
        <begin position="25"/>
        <end position="182"/>
    </location>
</feature>
<dbReference type="RefSeq" id="WP_146481290.1">
    <property type="nucleotide sequence ID" value="NZ_CP042266.1"/>
</dbReference>
<name>A0A5B8IH71_9ACTN</name>
<dbReference type="Pfam" id="PF24837">
    <property type="entry name" value="AMIN-like"/>
    <property type="match status" value="1"/>
</dbReference>
<dbReference type="EMBL" id="CP042266">
    <property type="protein sequence ID" value="QDY77968.1"/>
    <property type="molecule type" value="Genomic_DNA"/>
</dbReference>
<accession>A0A5B8IH71</accession>
<proteinExistence type="predicted"/>
<dbReference type="KEGG" id="sqz:FQU76_17280"/>
<evidence type="ECO:0000256" key="1">
    <source>
        <dbReference type="SAM" id="SignalP"/>
    </source>
</evidence>
<reference evidence="3 4" key="1">
    <citation type="submission" date="2019-07" db="EMBL/GenBank/DDBJ databases">
        <authorList>
            <person name="Zhu P."/>
        </authorList>
    </citation>
    <scope>NUCLEOTIDE SEQUENCE [LARGE SCALE GENOMIC DNA]</scope>
    <source>
        <strain evidence="3 4">SSL-25</strain>
    </source>
</reference>
<feature type="signal peptide" evidence="1">
    <location>
        <begin position="1"/>
        <end position="24"/>
    </location>
</feature>